<dbReference type="SUPFAM" id="SSF54928">
    <property type="entry name" value="RNA-binding domain, RBD"/>
    <property type="match status" value="1"/>
</dbReference>
<dbReference type="EMBL" id="BKCJ010009543">
    <property type="protein sequence ID" value="GEU87457.1"/>
    <property type="molecule type" value="Genomic_DNA"/>
</dbReference>
<dbReference type="Pfam" id="PF00076">
    <property type="entry name" value="RRM_1"/>
    <property type="match status" value="1"/>
</dbReference>
<feature type="domain" description="RRM" evidence="4">
    <location>
        <begin position="1"/>
        <end position="69"/>
    </location>
</feature>
<dbReference type="PANTHER" id="PTHR45880">
    <property type="entry name" value="RNA-BINDING MOTIF PROTEIN, X-LINKED 2"/>
    <property type="match status" value="1"/>
</dbReference>
<feature type="compositionally biased region" description="Basic and acidic residues" evidence="3">
    <location>
        <begin position="106"/>
        <end position="148"/>
    </location>
</feature>
<dbReference type="GO" id="GO:0003723">
    <property type="term" value="F:RNA binding"/>
    <property type="evidence" value="ECO:0007669"/>
    <property type="project" value="UniProtKB-UniRule"/>
</dbReference>
<dbReference type="InterPro" id="IPR051847">
    <property type="entry name" value="RNA_proc/Spliceosome_comp"/>
</dbReference>
<dbReference type="SMART" id="SM00360">
    <property type="entry name" value="RRM"/>
    <property type="match status" value="1"/>
</dbReference>
<evidence type="ECO:0000256" key="3">
    <source>
        <dbReference type="SAM" id="MobiDB-lite"/>
    </source>
</evidence>
<dbReference type="AlphaFoldDB" id="A0A6L2NPF2"/>
<dbReference type="GO" id="GO:0005686">
    <property type="term" value="C:U2 snRNP"/>
    <property type="evidence" value="ECO:0007669"/>
    <property type="project" value="TreeGrafter"/>
</dbReference>
<name>A0A6L2NPF2_TANCI</name>
<dbReference type="Gene3D" id="3.30.70.330">
    <property type="match status" value="1"/>
</dbReference>
<evidence type="ECO:0000256" key="1">
    <source>
        <dbReference type="ARBA" id="ARBA00022884"/>
    </source>
</evidence>
<keyword evidence="1 2" id="KW-0694">RNA-binding</keyword>
<dbReference type="PANTHER" id="PTHR45880:SF1">
    <property type="entry name" value="RNA-BINDING MOTIF PROTEIN, X-LINKED 2"/>
    <property type="match status" value="1"/>
</dbReference>
<dbReference type="PROSITE" id="PS50102">
    <property type="entry name" value="RRM"/>
    <property type="match status" value="1"/>
</dbReference>
<dbReference type="InterPro" id="IPR000504">
    <property type="entry name" value="RRM_dom"/>
</dbReference>
<dbReference type="GO" id="GO:0071011">
    <property type="term" value="C:precatalytic spliceosome"/>
    <property type="evidence" value="ECO:0007669"/>
    <property type="project" value="TreeGrafter"/>
</dbReference>
<feature type="region of interest" description="Disordered" evidence="3">
    <location>
        <begin position="70"/>
        <end position="148"/>
    </location>
</feature>
<dbReference type="GO" id="GO:0000398">
    <property type="term" value="P:mRNA splicing, via spliceosome"/>
    <property type="evidence" value="ECO:0007669"/>
    <property type="project" value="TreeGrafter"/>
</dbReference>
<proteinExistence type="predicted"/>
<comment type="caution">
    <text evidence="5">The sequence shown here is derived from an EMBL/GenBank/DDBJ whole genome shotgun (WGS) entry which is preliminary data.</text>
</comment>
<gene>
    <name evidence="5" type="ORF">Tci_059435</name>
</gene>
<evidence type="ECO:0000313" key="5">
    <source>
        <dbReference type="EMBL" id="GEU87457.1"/>
    </source>
</evidence>
<dbReference type="InterPro" id="IPR012677">
    <property type="entry name" value="Nucleotide-bd_a/b_plait_sf"/>
</dbReference>
<evidence type="ECO:0000259" key="4">
    <source>
        <dbReference type="PROSITE" id="PS50102"/>
    </source>
</evidence>
<sequence length="216" mass="24374">MYFDVLHGCTSCRYGEIVDVNLVRDKGTKKSKGFAFVAYEDQRSTVLVVDNLNGAQVLGRTIRVDHIGKATNTGWGTQDAKNEKQNDRIGGPTRGPALSNQVPDSRMQDKDSRSSKIKKDDDRKKTEMHSGDRRSKLEKGDEDSRGYRGNHLETIKNLTERAVVMNRMEGKIKNLIEGLAVVENRHLVTIEGRMKTNVSDHTENEPVIKRIPLRQV</sequence>
<accession>A0A6L2NPF2</accession>
<organism evidence="5">
    <name type="scientific">Tanacetum cinerariifolium</name>
    <name type="common">Dalmatian daisy</name>
    <name type="synonym">Chrysanthemum cinerariifolium</name>
    <dbReference type="NCBI Taxonomy" id="118510"/>
    <lineage>
        <taxon>Eukaryota</taxon>
        <taxon>Viridiplantae</taxon>
        <taxon>Streptophyta</taxon>
        <taxon>Embryophyta</taxon>
        <taxon>Tracheophyta</taxon>
        <taxon>Spermatophyta</taxon>
        <taxon>Magnoliopsida</taxon>
        <taxon>eudicotyledons</taxon>
        <taxon>Gunneridae</taxon>
        <taxon>Pentapetalae</taxon>
        <taxon>asterids</taxon>
        <taxon>campanulids</taxon>
        <taxon>Asterales</taxon>
        <taxon>Asteraceae</taxon>
        <taxon>Asteroideae</taxon>
        <taxon>Anthemideae</taxon>
        <taxon>Anthemidinae</taxon>
        <taxon>Tanacetum</taxon>
    </lineage>
</organism>
<dbReference type="GO" id="GO:0071013">
    <property type="term" value="C:catalytic step 2 spliceosome"/>
    <property type="evidence" value="ECO:0007669"/>
    <property type="project" value="TreeGrafter"/>
</dbReference>
<evidence type="ECO:0000256" key="2">
    <source>
        <dbReference type="PROSITE-ProRule" id="PRU00176"/>
    </source>
</evidence>
<reference evidence="5" key="1">
    <citation type="journal article" date="2019" name="Sci. Rep.">
        <title>Draft genome of Tanacetum cinerariifolium, the natural source of mosquito coil.</title>
        <authorList>
            <person name="Yamashiro T."/>
            <person name="Shiraishi A."/>
            <person name="Satake H."/>
            <person name="Nakayama K."/>
        </authorList>
    </citation>
    <scope>NUCLEOTIDE SEQUENCE</scope>
</reference>
<dbReference type="InterPro" id="IPR035979">
    <property type="entry name" value="RBD_domain_sf"/>
</dbReference>
<protein>
    <submittedName>
        <fullName evidence="5">Zinc finger CCCH domain-containing protein 25</fullName>
    </submittedName>
</protein>